<evidence type="ECO:0000256" key="2">
    <source>
        <dbReference type="PROSITE-ProRule" id="PRU00708"/>
    </source>
</evidence>
<keyword evidence="4" id="KW-1185">Reference proteome</keyword>
<dbReference type="PANTHER" id="PTHR47447:SF17">
    <property type="entry name" value="OS12G0638900 PROTEIN"/>
    <property type="match status" value="1"/>
</dbReference>
<dbReference type="PROSITE" id="PS51375">
    <property type="entry name" value="PPR"/>
    <property type="match status" value="2"/>
</dbReference>
<dbReference type="NCBIfam" id="TIGR00756">
    <property type="entry name" value="PPR"/>
    <property type="match status" value="1"/>
</dbReference>
<evidence type="ECO:0000256" key="1">
    <source>
        <dbReference type="ARBA" id="ARBA00022737"/>
    </source>
</evidence>
<proteinExistence type="predicted"/>
<comment type="caution">
    <text evidence="3">The sequence shown here is derived from an EMBL/GenBank/DDBJ whole genome shotgun (WGS) entry which is preliminary data.</text>
</comment>
<dbReference type="Proteomes" id="UP000649617">
    <property type="component" value="Unassembled WGS sequence"/>
</dbReference>
<dbReference type="Pfam" id="PF13041">
    <property type="entry name" value="PPR_2"/>
    <property type="match status" value="1"/>
</dbReference>
<name>A0A812N252_SYMPI</name>
<dbReference type="Gene3D" id="1.25.40.10">
    <property type="entry name" value="Tetratricopeptide repeat domain"/>
    <property type="match status" value="2"/>
</dbReference>
<feature type="repeat" description="PPR" evidence="2">
    <location>
        <begin position="139"/>
        <end position="173"/>
    </location>
</feature>
<organism evidence="3 4">
    <name type="scientific">Symbiodinium pilosum</name>
    <name type="common">Dinoflagellate</name>
    <dbReference type="NCBI Taxonomy" id="2952"/>
    <lineage>
        <taxon>Eukaryota</taxon>
        <taxon>Sar</taxon>
        <taxon>Alveolata</taxon>
        <taxon>Dinophyceae</taxon>
        <taxon>Suessiales</taxon>
        <taxon>Symbiodiniaceae</taxon>
        <taxon>Symbiodinium</taxon>
    </lineage>
</organism>
<feature type="repeat" description="PPR" evidence="2">
    <location>
        <begin position="174"/>
        <end position="208"/>
    </location>
</feature>
<gene>
    <name evidence="3" type="ORF">SPIL2461_LOCUS6044</name>
</gene>
<sequence>MCQPSWKEAVLHLAEAQERSVQSAQLEVHCNVVANLAGKKGFWQRALQLLDPFISRNCGRNALVGHGITVDAYARAGFWAKALCELQVWAARGGEASPLAFGAAARGLTGLAAREGSGGTPDAAWRKAAQLLASSEAPSVFVGNAVLSACSRVRLSQQALRLLSGMRQHGPQPDSASYNILLGLCADEGNVAQAVELLREARHQGVQANLLMYNLATKSSLSASNWQRAVSMLLGMSEDSVAGDEISISTVIASCARRNSWRLCIALQHALQRRAMQQIAETGTIGYSTAASAAVQAMKWTHAQRLLDNIHCNQLQTDTDTFAALSTACMAASSAAEAGGIWSLAGALISVCEHQHGVTPDAFVGPSVSTFSRSSQWRAGIGLLAAMRASGIRPHLLCYNSVATSTWRSVSSMLSSFKASWLEPDVASWNALLVASPWEQSIGSLEAMACCQLEVDQVCTSTLLGGMNSAPWKVSLQALGQAVRMAPGAVDRILAAVVLRSFAALRSWQESLQLQASLESLDYGSYIAAGLQNAALGALQEGSAWQLTSHAFASFAASRGDPEPLALSATVTGQQRDGDIGLYWGYMGIMEKKMETIGSIGLCGIFRDISKAYEDIYIYKGYVGVYWDM</sequence>
<reference evidence="3" key="1">
    <citation type="submission" date="2021-02" db="EMBL/GenBank/DDBJ databases">
        <authorList>
            <person name="Dougan E. K."/>
            <person name="Rhodes N."/>
            <person name="Thang M."/>
            <person name="Chan C."/>
        </authorList>
    </citation>
    <scope>NUCLEOTIDE SEQUENCE</scope>
</reference>
<dbReference type="AlphaFoldDB" id="A0A812N252"/>
<evidence type="ECO:0000313" key="3">
    <source>
        <dbReference type="EMBL" id="CAE7273109.1"/>
    </source>
</evidence>
<protein>
    <recommendedName>
        <fullName evidence="5">Pentatricopeptide repeat-containing protein, chloroplastic</fullName>
    </recommendedName>
</protein>
<dbReference type="EMBL" id="CAJNIZ010008879">
    <property type="protein sequence ID" value="CAE7273109.1"/>
    <property type="molecule type" value="Genomic_DNA"/>
</dbReference>
<evidence type="ECO:0008006" key="5">
    <source>
        <dbReference type="Google" id="ProtNLM"/>
    </source>
</evidence>
<dbReference type="OrthoDB" id="185373at2759"/>
<dbReference type="InterPro" id="IPR011990">
    <property type="entry name" value="TPR-like_helical_dom_sf"/>
</dbReference>
<accession>A0A812N252</accession>
<dbReference type="PANTHER" id="PTHR47447">
    <property type="entry name" value="OS03G0856100 PROTEIN"/>
    <property type="match status" value="1"/>
</dbReference>
<keyword evidence="1" id="KW-0677">Repeat</keyword>
<evidence type="ECO:0000313" key="4">
    <source>
        <dbReference type="Proteomes" id="UP000649617"/>
    </source>
</evidence>
<dbReference type="InterPro" id="IPR002885">
    <property type="entry name" value="PPR_rpt"/>
</dbReference>